<dbReference type="AlphaFoldDB" id="A0A414AT39"/>
<organism evidence="2 3">
    <name type="scientific">Enterocloster bolteae</name>
    <dbReference type="NCBI Taxonomy" id="208479"/>
    <lineage>
        <taxon>Bacteria</taxon>
        <taxon>Bacillati</taxon>
        <taxon>Bacillota</taxon>
        <taxon>Clostridia</taxon>
        <taxon>Lachnospirales</taxon>
        <taxon>Lachnospiraceae</taxon>
        <taxon>Enterocloster</taxon>
    </lineage>
</organism>
<comment type="caution">
    <text evidence="2">The sequence shown here is derived from an EMBL/GenBank/DDBJ whole genome shotgun (WGS) entry which is preliminary data.</text>
</comment>
<protein>
    <recommendedName>
        <fullName evidence="4">Collagen-like protein</fullName>
    </recommendedName>
</protein>
<evidence type="ECO:0000256" key="1">
    <source>
        <dbReference type="SAM" id="MobiDB-lite"/>
    </source>
</evidence>
<dbReference type="RefSeq" id="WP_002565367.1">
    <property type="nucleotide sequence ID" value="NZ_JAUUNS010000289.1"/>
</dbReference>
<proteinExistence type="predicted"/>
<dbReference type="Proteomes" id="UP000283975">
    <property type="component" value="Unassembled WGS sequence"/>
</dbReference>
<evidence type="ECO:0000313" key="2">
    <source>
        <dbReference type="EMBL" id="RHC54699.1"/>
    </source>
</evidence>
<feature type="compositionally biased region" description="Low complexity" evidence="1">
    <location>
        <begin position="32"/>
        <end position="41"/>
    </location>
</feature>
<accession>A0A414AT39</accession>
<sequence>MAYEPHVWVDKEVITAEKLNNLEEGAKAKSIPGPQGAAGPQGEPGPKGDGFTGEPVTLGTLEDSADTATMIGKINEVIGILAARGVTKGE</sequence>
<feature type="region of interest" description="Disordered" evidence="1">
    <location>
        <begin position="25"/>
        <end position="58"/>
    </location>
</feature>
<gene>
    <name evidence="2" type="ORF">DW839_18570</name>
</gene>
<reference evidence="2 3" key="1">
    <citation type="submission" date="2018-08" db="EMBL/GenBank/DDBJ databases">
        <title>A genome reference for cultivated species of the human gut microbiota.</title>
        <authorList>
            <person name="Zou Y."/>
            <person name="Xue W."/>
            <person name="Luo G."/>
        </authorList>
    </citation>
    <scope>NUCLEOTIDE SEQUENCE [LARGE SCALE GENOMIC DNA]</scope>
    <source>
        <strain evidence="2 3">AM35-14</strain>
    </source>
</reference>
<evidence type="ECO:0000313" key="3">
    <source>
        <dbReference type="Proteomes" id="UP000283975"/>
    </source>
</evidence>
<evidence type="ECO:0008006" key="4">
    <source>
        <dbReference type="Google" id="ProtNLM"/>
    </source>
</evidence>
<dbReference type="Gene3D" id="1.20.5.320">
    <property type="entry name" value="6-Phosphogluconate Dehydrogenase, domain 3"/>
    <property type="match status" value="1"/>
</dbReference>
<dbReference type="EMBL" id="QSHZ01000020">
    <property type="protein sequence ID" value="RHC54699.1"/>
    <property type="molecule type" value="Genomic_DNA"/>
</dbReference>
<name>A0A414AT39_9FIRM</name>